<gene>
    <name evidence="1" type="ORF">ACZ87_01291</name>
</gene>
<dbReference type="RefSeq" id="WP_162475389.1">
    <property type="nucleotide sequence ID" value="NZ_LJAM02000086.1"/>
</dbReference>
<evidence type="ECO:0000313" key="2">
    <source>
        <dbReference type="Proteomes" id="UP000244334"/>
    </source>
</evidence>
<accession>A0A328TRZ9</accession>
<proteinExistence type="predicted"/>
<evidence type="ECO:0000313" key="1">
    <source>
        <dbReference type="EMBL" id="RAP71881.1"/>
    </source>
</evidence>
<sequence>MSDTEKLTIEQKIEIARLATEIYMTEYQSGHNHSAAKLNRDETARMTNDLLEVTVANQKLQDIRTDFQHIYQTLKTAIVGDSDSQ</sequence>
<comment type="caution">
    <text evidence="1">The sequence shown here is derived from an EMBL/GenBank/DDBJ whole genome shotgun (WGS) entry which is preliminary data.</text>
</comment>
<reference evidence="1" key="1">
    <citation type="submission" date="2018-04" db="EMBL/GenBank/DDBJ databases">
        <title>Genomes of the Obligate Erwinia dacicola and Facultative Enterobacter sp. OLF Endosymbionts of the Olive Fruit fly, Bactrocera oleae.</title>
        <authorList>
            <person name="Estes A.M."/>
            <person name="Hearn D.J."/>
            <person name="Agarwal S."/>
            <person name="Pierson E.A."/>
            <person name="Dunning-Hotopp J.C."/>
        </authorList>
    </citation>
    <scope>NUCLEOTIDE SEQUENCE [LARGE SCALE GENOMIC DNA]</scope>
    <source>
        <strain evidence="1">Oroville</strain>
    </source>
</reference>
<dbReference type="EMBL" id="LJAM02000086">
    <property type="protein sequence ID" value="RAP71881.1"/>
    <property type="molecule type" value="Genomic_DNA"/>
</dbReference>
<keyword evidence="2" id="KW-1185">Reference proteome</keyword>
<name>A0A328TRZ9_9GAMM</name>
<dbReference type="AlphaFoldDB" id="A0A328TRZ9"/>
<organism evidence="1 2">
    <name type="scientific">Candidatus Erwinia dacicola</name>
    <dbReference type="NCBI Taxonomy" id="252393"/>
    <lineage>
        <taxon>Bacteria</taxon>
        <taxon>Pseudomonadati</taxon>
        <taxon>Pseudomonadota</taxon>
        <taxon>Gammaproteobacteria</taxon>
        <taxon>Enterobacterales</taxon>
        <taxon>Erwiniaceae</taxon>
        <taxon>Erwinia</taxon>
    </lineage>
</organism>
<protein>
    <submittedName>
        <fullName evidence="1">Uncharacterized protein</fullName>
    </submittedName>
</protein>
<dbReference type="Proteomes" id="UP000244334">
    <property type="component" value="Unassembled WGS sequence"/>
</dbReference>